<name>A0ABQ9CRQ1_9PASS</name>
<keyword evidence="2" id="KW-1185">Reference proteome</keyword>
<gene>
    <name evidence="1" type="ORF">WISP_123536</name>
</gene>
<sequence>MSSHPFCEELLPNVQPEPPPVQLKIIEFMNSLKTGEIESAEHGGLTDKEVEIPWYQESLEDEVFESSPVEQALGVLVAEKLDHDPLHGHAAQRGNHILSCIKSSVASKARKVIFYSTVTRSHLEHCIQIWDPHQRKNINLL</sequence>
<organism evidence="1 2">
    <name type="scientific">Willisornis vidua</name>
    <name type="common">Xingu scale-backed antbird</name>
    <dbReference type="NCBI Taxonomy" id="1566151"/>
    <lineage>
        <taxon>Eukaryota</taxon>
        <taxon>Metazoa</taxon>
        <taxon>Chordata</taxon>
        <taxon>Craniata</taxon>
        <taxon>Vertebrata</taxon>
        <taxon>Euteleostomi</taxon>
        <taxon>Archelosauria</taxon>
        <taxon>Archosauria</taxon>
        <taxon>Dinosauria</taxon>
        <taxon>Saurischia</taxon>
        <taxon>Theropoda</taxon>
        <taxon>Coelurosauria</taxon>
        <taxon>Aves</taxon>
        <taxon>Neognathae</taxon>
        <taxon>Neoaves</taxon>
        <taxon>Telluraves</taxon>
        <taxon>Australaves</taxon>
        <taxon>Passeriformes</taxon>
        <taxon>Thamnophilidae</taxon>
        <taxon>Willisornis</taxon>
    </lineage>
</organism>
<dbReference type="EMBL" id="WHWB01034571">
    <property type="protein sequence ID" value="KAJ7407990.1"/>
    <property type="molecule type" value="Genomic_DNA"/>
</dbReference>
<proteinExistence type="predicted"/>
<evidence type="ECO:0000313" key="1">
    <source>
        <dbReference type="EMBL" id="KAJ7407990.1"/>
    </source>
</evidence>
<evidence type="ECO:0000313" key="2">
    <source>
        <dbReference type="Proteomes" id="UP001145742"/>
    </source>
</evidence>
<protein>
    <submittedName>
        <fullName evidence="1">Uncharacterized protein</fullName>
    </submittedName>
</protein>
<reference evidence="1" key="1">
    <citation type="submission" date="2019-10" db="EMBL/GenBank/DDBJ databases">
        <authorList>
            <person name="Soares A.E.R."/>
            <person name="Aleixo A."/>
            <person name="Schneider P."/>
            <person name="Miyaki C.Y."/>
            <person name="Schneider M.P."/>
            <person name="Mello C."/>
            <person name="Vasconcelos A.T.R."/>
        </authorList>
    </citation>
    <scope>NUCLEOTIDE SEQUENCE</scope>
    <source>
        <tissue evidence="1">Muscle</tissue>
    </source>
</reference>
<accession>A0ABQ9CRQ1</accession>
<dbReference type="Proteomes" id="UP001145742">
    <property type="component" value="Unassembled WGS sequence"/>
</dbReference>
<comment type="caution">
    <text evidence="1">The sequence shown here is derived from an EMBL/GenBank/DDBJ whole genome shotgun (WGS) entry which is preliminary data.</text>
</comment>